<dbReference type="InterPro" id="IPR036396">
    <property type="entry name" value="Cyt_P450_sf"/>
</dbReference>
<dbReference type="EMBL" id="UINC01000285">
    <property type="protein sequence ID" value="SUZ52624.1"/>
    <property type="molecule type" value="Genomic_DNA"/>
</dbReference>
<dbReference type="PANTHER" id="PTHR46696">
    <property type="entry name" value="P450, PUTATIVE (EUROFUNG)-RELATED"/>
    <property type="match status" value="1"/>
</dbReference>
<dbReference type="Gene3D" id="1.10.630.10">
    <property type="entry name" value="Cytochrome P450"/>
    <property type="match status" value="1"/>
</dbReference>
<protein>
    <recommendedName>
        <fullName evidence="8">Cytochrome P450</fullName>
    </recommendedName>
</protein>
<dbReference type="InterPro" id="IPR001128">
    <property type="entry name" value="Cyt_P450"/>
</dbReference>
<dbReference type="InterPro" id="IPR002397">
    <property type="entry name" value="Cyt_P450_B"/>
</dbReference>
<feature type="non-terminal residue" evidence="7">
    <location>
        <position position="1"/>
    </location>
</feature>
<name>A0A381NEV4_9ZZZZ</name>
<evidence type="ECO:0000256" key="5">
    <source>
        <dbReference type="ARBA" id="ARBA00023004"/>
    </source>
</evidence>
<evidence type="ECO:0000256" key="4">
    <source>
        <dbReference type="ARBA" id="ARBA00023002"/>
    </source>
</evidence>
<evidence type="ECO:0000313" key="7">
    <source>
        <dbReference type="EMBL" id="SUZ52624.1"/>
    </source>
</evidence>
<keyword evidence="3" id="KW-0479">Metal-binding</keyword>
<accession>A0A381NEV4</accession>
<keyword evidence="5" id="KW-0408">Iron</keyword>
<evidence type="ECO:0000256" key="2">
    <source>
        <dbReference type="ARBA" id="ARBA00022617"/>
    </source>
</evidence>
<evidence type="ECO:0000256" key="6">
    <source>
        <dbReference type="ARBA" id="ARBA00023033"/>
    </source>
</evidence>
<dbReference type="PANTHER" id="PTHR46696:SF4">
    <property type="entry name" value="BIOTIN BIOSYNTHESIS CYTOCHROME P450"/>
    <property type="match status" value="1"/>
</dbReference>
<dbReference type="GO" id="GO:0006707">
    <property type="term" value="P:cholesterol catabolic process"/>
    <property type="evidence" value="ECO:0007669"/>
    <property type="project" value="TreeGrafter"/>
</dbReference>
<dbReference type="Pfam" id="PF00067">
    <property type="entry name" value="p450"/>
    <property type="match status" value="1"/>
</dbReference>
<reference evidence="7" key="1">
    <citation type="submission" date="2018-05" db="EMBL/GenBank/DDBJ databases">
        <authorList>
            <person name="Lanie J.A."/>
            <person name="Ng W.-L."/>
            <person name="Kazmierczak K.M."/>
            <person name="Andrzejewski T.M."/>
            <person name="Davidsen T.M."/>
            <person name="Wayne K.J."/>
            <person name="Tettelin H."/>
            <person name="Glass J.I."/>
            <person name="Rusch D."/>
            <person name="Podicherti R."/>
            <person name="Tsui H.-C.T."/>
            <person name="Winkler M.E."/>
        </authorList>
    </citation>
    <scope>NUCLEOTIDE SEQUENCE</scope>
</reference>
<dbReference type="PRINTS" id="PR00359">
    <property type="entry name" value="BP450"/>
</dbReference>
<keyword evidence="2" id="KW-0349">Heme</keyword>
<dbReference type="CDD" id="cd11033">
    <property type="entry name" value="CYP142-like"/>
    <property type="match status" value="1"/>
</dbReference>
<evidence type="ECO:0000256" key="1">
    <source>
        <dbReference type="ARBA" id="ARBA00010617"/>
    </source>
</evidence>
<dbReference type="AlphaFoldDB" id="A0A381NEV4"/>
<dbReference type="GO" id="GO:0020037">
    <property type="term" value="F:heme binding"/>
    <property type="evidence" value="ECO:0007669"/>
    <property type="project" value="InterPro"/>
</dbReference>
<dbReference type="FunFam" id="1.10.630.10:FF:000018">
    <property type="entry name" value="Cytochrome P450 monooxygenase"/>
    <property type="match status" value="1"/>
</dbReference>
<keyword evidence="6" id="KW-0503">Monooxygenase</keyword>
<organism evidence="7">
    <name type="scientific">marine metagenome</name>
    <dbReference type="NCBI Taxonomy" id="408172"/>
    <lineage>
        <taxon>unclassified sequences</taxon>
        <taxon>metagenomes</taxon>
        <taxon>ecological metagenomes</taxon>
    </lineage>
</organism>
<proteinExistence type="inferred from homology"/>
<dbReference type="GO" id="GO:0008395">
    <property type="term" value="F:steroid hydroxylase activity"/>
    <property type="evidence" value="ECO:0007669"/>
    <property type="project" value="TreeGrafter"/>
</dbReference>
<evidence type="ECO:0008006" key="8">
    <source>
        <dbReference type="Google" id="ProtNLM"/>
    </source>
</evidence>
<dbReference type="GO" id="GO:0036199">
    <property type="term" value="F:cholest-4-en-3-one 26-monooxygenase activity"/>
    <property type="evidence" value="ECO:0007669"/>
    <property type="project" value="TreeGrafter"/>
</dbReference>
<gene>
    <name evidence="7" type="ORF">METZ01_LOCUS5478</name>
</gene>
<evidence type="ECO:0000256" key="3">
    <source>
        <dbReference type="ARBA" id="ARBA00022723"/>
    </source>
</evidence>
<comment type="similarity">
    <text evidence="1">Belongs to the cytochrome P450 family.</text>
</comment>
<keyword evidence="4" id="KW-0560">Oxidoreductase</keyword>
<dbReference type="SUPFAM" id="SSF48264">
    <property type="entry name" value="Cytochrome P450"/>
    <property type="match status" value="1"/>
</dbReference>
<sequence length="412" mass="45214">VTRPDLADPSTYDRGIPHATFADLRATPGLVRNPDGPWGSGFWSVTRLDDLVAVSRDPVTFSSAVGHIQIYDVDEDVIDARASMIDLDPPVHTRLRRLVSSAFTPRHVQNYVGDVRRRIGDRLDALEAAGGGDWVSDVAAPVPIGVICALMGVPEDDHDLMIEMTDHLVEGTSSAELDPGAYGNTRPLRELPFNSPAAFGLEEYARRARRNRLAHPTDDLLSQLAHAEVDGERLSETEYARFFQLMIFAGNETTRSAMAHLALHLVEHADQFDRLHRNGDLLQGAVEEVVRHASPILYFRRTATVDTVLSGTEVAAGDKVVMWYASANFDKEHFDDPMAFDVDRPRVPGHVAFGGGGVHFCLGASLARIELAELVAEVQRRDLRLSVVGEPEMVSSNFVNGINRIDVELVGA</sequence>
<dbReference type="GO" id="GO:0005506">
    <property type="term" value="F:iron ion binding"/>
    <property type="evidence" value="ECO:0007669"/>
    <property type="project" value="InterPro"/>
</dbReference>